<dbReference type="EMBL" id="LR796738">
    <property type="protein sequence ID" value="CAB4162618.1"/>
    <property type="molecule type" value="Genomic_DNA"/>
</dbReference>
<evidence type="ECO:0000313" key="1">
    <source>
        <dbReference type="EMBL" id="CAB4162618.1"/>
    </source>
</evidence>
<protein>
    <submittedName>
        <fullName evidence="1">Uncharacterized protein</fullName>
    </submittedName>
</protein>
<name>A0A6J5NZS9_9CAUD</name>
<accession>A0A6J5NZS9</accession>
<reference evidence="1" key="1">
    <citation type="submission" date="2020-04" db="EMBL/GenBank/DDBJ databases">
        <authorList>
            <person name="Chiriac C."/>
            <person name="Salcher M."/>
            <person name="Ghai R."/>
            <person name="Kavagutti S V."/>
        </authorList>
    </citation>
    <scope>NUCLEOTIDE SEQUENCE</scope>
</reference>
<gene>
    <name evidence="1" type="ORF">UFOVP783_77</name>
</gene>
<organism evidence="1">
    <name type="scientific">uncultured Caudovirales phage</name>
    <dbReference type="NCBI Taxonomy" id="2100421"/>
    <lineage>
        <taxon>Viruses</taxon>
        <taxon>Duplodnaviria</taxon>
        <taxon>Heunggongvirae</taxon>
        <taxon>Uroviricota</taxon>
        <taxon>Caudoviricetes</taxon>
        <taxon>Peduoviridae</taxon>
        <taxon>Maltschvirus</taxon>
        <taxon>Maltschvirus maltsch</taxon>
    </lineage>
</organism>
<sequence>MSHTSTVDTVAITSVSALRAAVQALQKSGIRAELVEKAAPRLYYKDQLRRNGHPSEICDYVVSLADCYYDIGLRKKPNGNLEPLFDAHSGPTPYHTGGRGTLQQVVGNSDNPIGQFVQEYSKAATIEAAEAQGFSVSDIKWTADGSWAVVAVKY</sequence>
<proteinExistence type="predicted"/>